<feature type="transmembrane region" description="Helical" evidence="1">
    <location>
        <begin position="53"/>
        <end position="73"/>
    </location>
</feature>
<organism evidence="2 3">
    <name type="scientific">Parasphingorhabdus halotolerans</name>
    <dbReference type="NCBI Taxonomy" id="2725558"/>
    <lineage>
        <taxon>Bacteria</taxon>
        <taxon>Pseudomonadati</taxon>
        <taxon>Pseudomonadota</taxon>
        <taxon>Alphaproteobacteria</taxon>
        <taxon>Sphingomonadales</taxon>
        <taxon>Sphingomonadaceae</taxon>
        <taxon>Parasphingorhabdus</taxon>
    </lineage>
</organism>
<name>A0A6H2DQ45_9SPHN</name>
<keyword evidence="1" id="KW-0812">Transmembrane</keyword>
<dbReference type="EMBL" id="CP051217">
    <property type="protein sequence ID" value="QJB70510.1"/>
    <property type="molecule type" value="Genomic_DNA"/>
</dbReference>
<sequence length="221" mass="24069">MLPTVSPLNRRVGFWSALFSAFFSIAYIIAQLAEWAGILGSAGGPESSSTATGIVLLLTPSLFLGSAFLILMISVHHVAAPARKIFGHIAVAFATAYVVLTGLVYYVQLTFVAPRISAGRIDGIEMFLFTPFDSFLYSVDLMGYNFMSLSTLFAAQIFTGDGLPKLIRFFLFANGLLLPFLALQIYYHPLIWGGSLWAITFPGATICLALFFRRLGITTEA</sequence>
<dbReference type="RefSeq" id="WP_168820903.1">
    <property type="nucleotide sequence ID" value="NZ_CP051217.1"/>
</dbReference>
<keyword evidence="1" id="KW-0472">Membrane</keyword>
<feature type="transmembrane region" description="Helical" evidence="1">
    <location>
        <begin position="166"/>
        <end position="185"/>
    </location>
</feature>
<evidence type="ECO:0000256" key="1">
    <source>
        <dbReference type="SAM" id="Phobius"/>
    </source>
</evidence>
<dbReference type="Proteomes" id="UP000501600">
    <property type="component" value="Chromosome"/>
</dbReference>
<evidence type="ECO:0000313" key="2">
    <source>
        <dbReference type="EMBL" id="QJB70510.1"/>
    </source>
</evidence>
<feature type="transmembrane region" description="Helical" evidence="1">
    <location>
        <begin position="135"/>
        <end position="154"/>
    </location>
</feature>
<dbReference type="KEGG" id="phao:HF685_15620"/>
<keyword evidence="1" id="KW-1133">Transmembrane helix</keyword>
<dbReference type="AlphaFoldDB" id="A0A6H2DQ45"/>
<evidence type="ECO:0000313" key="3">
    <source>
        <dbReference type="Proteomes" id="UP000501600"/>
    </source>
</evidence>
<gene>
    <name evidence="2" type="ORF">HF685_15620</name>
</gene>
<reference evidence="2 3" key="1">
    <citation type="submission" date="2020-04" db="EMBL/GenBank/DDBJ databases">
        <title>Genome sequence for Sphingorhabdus sp. strain M1.</title>
        <authorList>
            <person name="Park S.-J."/>
        </authorList>
    </citation>
    <scope>NUCLEOTIDE SEQUENCE [LARGE SCALE GENOMIC DNA]</scope>
    <source>
        <strain evidence="2 3">JK6</strain>
    </source>
</reference>
<keyword evidence="3" id="KW-1185">Reference proteome</keyword>
<protein>
    <submittedName>
        <fullName evidence="2">Uncharacterized protein</fullName>
    </submittedName>
</protein>
<feature type="transmembrane region" description="Helical" evidence="1">
    <location>
        <begin position="12"/>
        <end position="33"/>
    </location>
</feature>
<accession>A0A6H2DQ45</accession>
<feature type="transmembrane region" description="Helical" evidence="1">
    <location>
        <begin position="85"/>
        <end position="107"/>
    </location>
</feature>
<proteinExistence type="predicted"/>
<feature type="transmembrane region" description="Helical" evidence="1">
    <location>
        <begin position="191"/>
        <end position="212"/>
    </location>
</feature>